<evidence type="ECO:0000256" key="2">
    <source>
        <dbReference type="ARBA" id="ARBA00022695"/>
    </source>
</evidence>
<dbReference type="InterPro" id="IPR022312">
    <property type="entry name" value="DNA_pol_X"/>
</dbReference>
<keyword evidence="1" id="KW-0808">Transferase</keyword>
<evidence type="ECO:0000256" key="1">
    <source>
        <dbReference type="ARBA" id="ARBA00022679"/>
    </source>
</evidence>
<dbReference type="Gene3D" id="3.30.460.10">
    <property type="entry name" value="Beta Polymerase, domain 2"/>
    <property type="match status" value="1"/>
</dbReference>
<dbReference type="Pfam" id="PF14791">
    <property type="entry name" value="DNA_pol_B_thumb"/>
    <property type="match status" value="1"/>
</dbReference>
<keyword evidence="2" id="KW-0548">Nucleotidyltransferase</keyword>
<dbReference type="GO" id="GO:0006303">
    <property type="term" value="P:double-strand break repair via nonhomologous end joining"/>
    <property type="evidence" value="ECO:0007669"/>
    <property type="project" value="TreeGrafter"/>
</dbReference>
<keyword evidence="5" id="KW-1185">Reference proteome</keyword>
<gene>
    <name evidence="4" type="ORF">PECAL_2P05620</name>
</gene>
<dbReference type="Proteomes" id="UP000789595">
    <property type="component" value="Unassembled WGS sequence"/>
</dbReference>
<dbReference type="InterPro" id="IPR037160">
    <property type="entry name" value="DNA_Pol_thumb_sf"/>
</dbReference>
<dbReference type="PANTHER" id="PTHR11276">
    <property type="entry name" value="DNA POLYMERASE TYPE-X FAMILY MEMBER"/>
    <property type="match status" value="1"/>
</dbReference>
<evidence type="ECO:0000259" key="3">
    <source>
        <dbReference type="SMART" id="SM00483"/>
    </source>
</evidence>
<organism evidence="4 5">
    <name type="scientific">Pelagomonas calceolata</name>
    <dbReference type="NCBI Taxonomy" id="35677"/>
    <lineage>
        <taxon>Eukaryota</taxon>
        <taxon>Sar</taxon>
        <taxon>Stramenopiles</taxon>
        <taxon>Ochrophyta</taxon>
        <taxon>Pelagophyceae</taxon>
        <taxon>Pelagomonadales</taxon>
        <taxon>Pelagomonadaceae</taxon>
        <taxon>Pelagomonas</taxon>
    </lineage>
</organism>
<evidence type="ECO:0000313" key="5">
    <source>
        <dbReference type="Proteomes" id="UP000789595"/>
    </source>
</evidence>
<name>A0A8J2WTE1_9STRA</name>
<dbReference type="SMART" id="SM00483">
    <property type="entry name" value="POLXc"/>
    <property type="match status" value="1"/>
</dbReference>
<dbReference type="OrthoDB" id="204758at2759"/>
<dbReference type="GO" id="GO:0003887">
    <property type="term" value="F:DNA-directed DNA polymerase activity"/>
    <property type="evidence" value="ECO:0007669"/>
    <property type="project" value="InterPro"/>
</dbReference>
<dbReference type="PRINTS" id="PR00869">
    <property type="entry name" value="DNAPOLX"/>
</dbReference>
<dbReference type="InterPro" id="IPR002054">
    <property type="entry name" value="DNA-dir_DNA_pol_X"/>
</dbReference>
<dbReference type="EMBL" id="CAKKNE010000002">
    <property type="protein sequence ID" value="CAH0367537.1"/>
    <property type="molecule type" value="Genomic_DNA"/>
</dbReference>
<dbReference type="GO" id="GO:0005634">
    <property type="term" value="C:nucleus"/>
    <property type="evidence" value="ECO:0007669"/>
    <property type="project" value="TreeGrafter"/>
</dbReference>
<dbReference type="AlphaFoldDB" id="A0A8J2WTE1"/>
<accession>A0A8J2WTE1</accession>
<proteinExistence type="predicted"/>
<sequence length="840" mass="92366">MPPKKKSKTSTPATLPCFATARLTIIGANPVQRKIWAKCGGPTFLKPSQVNQLTNDRDYVVVAAAVDASIIQTKKGAALVVTDRWLTASIERNALQDAAAHAWPPPQESTEVTLMPPPGFERPVRCVAYDCDAEWVAAVRGLVRDHRPHVVLLRGASGADALGDGWRVAASSTSTAILARCEGTSLDAPEHACAWRSRAGDVFAVGDDLRNWASDRPRDDILTVFTSQNLEAAGLRDAYALLRPGRAVPATAPTEASCDSLRYGDAFAQKYGDSNPLRRPAPQETIPGRAELWTSFYGGGVHRLLDCCAASPDNCQRWGRVLALDAKRRTALRPGPAEDDVPRASSVIVFEGDHDNEAKKEAGRRTSARRGCIQAFPSEALKERSPLPVTRRVCAALSKVFKLEAARLGGDRKTRRPGEAHGTCNTQVLMFERAHAMVLSWPYQLRTDEDVYEKLVGERPYMSVDGRPARTVARALNGELDTWEACAESLRESSLNDPFETDALIASAKMAKVFGISVGDGVVDAEEKEGKLRGAYEVVQYLRKAGYGQRPSVDDAVDAMRGDEKFRAKLTQFAKHGLDRHAEFFDAPLSEAEVLEGHSLIMRGLRGADSLWRRCVPDYDHTQWVVVRVGGARRRLAGDCGHDMDFLVTHPQICSYARLKPVLDAILVGLNAERSSVDYGSGQQDLPITNYGEHVGSVLAQNTPEELYNVPVIQQIRREITGTGSGWQHWDHLARHFGVFHTKAGKRRRRIDIVVSSHLEWPFALLSWTGGKVYNRLLRDYANKIGCSLSAHCLMTVPADASSPRLVPQETHPGTPVPRTEEDVLRLLGVPWLPPHLRDV</sequence>
<evidence type="ECO:0000313" key="4">
    <source>
        <dbReference type="EMBL" id="CAH0367537.1"/>
    </source>
</evidence>
<dbReference type="InterPro" id="IPR029398">
    <property type="entry name" value="PolB_thumb"/>
</dbReference>
<feature type="domain" description="DNA-directed DNA polymerase X" evidence="3">
    <location>
        <begin position="441"/>
        <end position="839"/>
    </location>
</feature>
<dbReference type="InterPro" id="IPR043519">
    <property type="entry name" value="NT_sf"/>
</dbReference>
<comment type="caution">
    <text evidence="4">The sequence shown here is derived from an EMBL/GenBank/DDBJ whole genome shotgun (WGS) entry which is preliminary data.</text>
</comment>
<protein>
    <recommendedName>
        <fullName evidence="3">DNA-directed DNA polymerase X domain-containing protein</fullName>
    </recommendedName>
</protein>
<dbReference type="Gene3D" id="3.30.210.10">
    <property type="entry name" value="DNA polymerase, thumb domain"/>
    <property type="match status" value="1"/>
</dbReference>
<dbReference type="GO" id="GO:0003677">
    <property type="term" value="F:DNA binding"/>
    <property type="evidence" value="ECO:0007669"/>
    <property type="project" value="InterPro"/>
</dbReference>
<reference evidence="4" key="1">
    <citation type="submission" date="2021-11" db="EMBL/GenBank/DDBJ databases">
        <authorList>
            <consortium name="Genoscope - CEA"/>
            <person name="William W."/>
        </authorList>
    </citation>
    <scope>NUCLEOTIDE SEQUENCE</scope>
</reference>
<dbReference type="SUPFAM" id="SSF81301">
    <property type="entry name" value="Nucleotidyltransferase"/>
    <property type="match status" value="1"/>
</dbReference>
<dbReference type="PANTHER" id="PTHR11276:SF28">
    <property type="entry name" value="DNA POLYMERASE LAMBDA"/>
    <property type="match status" value="1"/>
</dbReference>